<dbReference type="Proteomes" id="UP000076502">
    <property type="component" value="Unassembled WGS sequence"/>
</dbReference>
<organism evidence="1 2">
    <name type="scientific">Dufourea novaeangliae</name>
    <name type="common">Sweat bee</name>
    <dbReference type="NCBI Taxonomy" id="178035"/>
    <lineage>
        <taxon>Eukaryota</taxon>
        <taxon>Metazoa</taxon>
        <taxon>Ecdysozoa</taxon>
        <taxon>Arthropoda</taxon>
        <taxon>Hexapoda</taxon>
        <taxon>Insecta</taxon>
        <taxon>Pterygota</taxon>
        <taxon>Neoptera</taxon>
        <taxon>Endopterygota</taxon>
        <taxon>Hymenoptera</taxon>
        <taxon>Apocrita</taxon>
        <taxon>Aculeata</taxon>
        <taxon>Apoidea</taxon>
        <taxon>Anthophila</taxon>
        <taxon>Halictidae</taxon>
        <taxon>Rophitinae</taxon>
        <taxon>Dufourea</taxon>
    </lineage>
</organism>
<proteinExistence type="predicted"/>
<dbReference type="AlphaFoldDB" id="A0A154PAT1"/>
<dbReference type="EMBL" id="KQ434863">
    <property type="protein sequence ID" value="KZC08953.1"/>
    <property type="molecule type" value="Genomic_DNA"/>
</dbReference>
<accession>A0A154PAT1</accession>
<keyword evidence="2" id="KW-1185">Reference proteome</keyword>
<gene>
    <name evidence="1" type="ORF">WN55_11416</name>
</gene>
<sequence length="64" mass="7227">MAIKHSIISKSTFISKYGGGAMIQHEHSNCVRSEISRKVLFPITFRCVLTEATTRNYLLMSHVS</sequence>
<reference evidence="1 2" key="1">
    <citation type="submission" date="2015-07" db="EMBL/GenBank/DDBJ databases">
        <title>The genome of Dufourea novaeangliae.</title>
        <authorList>
            <person name="Pan H."/>
            <person name="Kapheim K."/>
        </authorList>
    </citation>
    <scope>NUCLEOTIDE SEQUENCE [LARGE SCALE GENOMIC DNA]</scope>
    <source>
        <strain evidence="1">0120121106</strain>
        <tissue evidence="1">Whole body</tissue>
    </source>
</reference>
<evidence type="ECO:0000313" key="1">
    <source>
        <dbReference type="EMBL" id="KZC08953.1"/>
    </source>
</evidence>
<name>A0A154PAT1_DUFNO</name>
<evidence type="ECO:0000313" key="2">
    <source>
        <dbReference type="Proteomes" id="UP000076502"/>
    </source>
</evidence>
<protein>
    <submittedName>
        <fullName evidence="1">Uncharacterized protein</fullName>
    </submittedName>
</protein>